<dbReference type="PANTHER" id="PTHR35580:SF1">
    <property type="entry name" value="PHYTASE-LIKE DOMAIN-CONTAINING PROTEIN"/>
    <property type="match status" value="1"/>
</dbReference>
<dbReference type="InterPro" id="IPR052918">
    <property type="entry name" value="Motility_Chemotaxis_Reg"/>
</dbReference>
<sequence>MALSTSVATNPLVRNYGDQFRGDIMVDAADNVYVASNTTSANFPVRNSFQNTYAGGIDGVVSKLTPALTDVLWSSFLGGTGPDAAYSLQLDAVGRLFVSGGTASPSFPVRPGALVPTYGGSADGFVVRVSANGSTLEKSTFLGTPQYDQAYFLQLDASGQVYVLGQSAGTYPTTPGRYSNPNGRQFIHQLNADLSVTGFATVFGSGRTTLDLSPTAFLVDQCERIFVSGWGGGNNVSYGNGSVTGLPTTSAAVQPTTDGADFYLMQLSSGATTLEYATFFGGAGYQDHVDGGTSRFDRRGVIYHAVCAGCGGNSNFPIPVGANTYSTINRSTNCNNAAFKFNFEPERAIVGPARNACLTAGPQALTGTPAGGVWTGAGVSGSVATGFVFNPGQFAVGATTTLTYTVSTGLCQSQATQQVTIVAPPTAAFLPATLPAVCISSSPFTLNGSPAGGTYSGRGISAAGLFSPALAGAGTHTITYTIADGGCSASATVAVQVLSATAGASFSVCAPAPPTALAGTPAGGVWTGPGVTQLGNGTYIYTPPTAFTGTHQLTYTITGAQGCTSSSSLTVSVTPTPTAPVLNQAPLCVASTTPVALPGNAI</sequence>
<organism evidence="1 2">
    <name type="scientific">Hymenobacter koreensis</name>
    <dbReference type="NCBI Taxonomy" id="1084523"/>
    <lineage>
        <taxon>Bacteria</taxon>
        <taxon>Pseudomonadati</taxon>
        <taxon>Bacteroidota</taxon>
        <taxon>Cytophagia</taxon>
        <taxon>Cytophagales</taxon>
        <taxon>Hymenobacteraceae</taxon>
        <taxon>Hymenobacter</taxon>
    </lineage>
</organism>
<reference evidence="2" key="1">
    <citation type="journal article" date="2019" name="Int. J. Syst. Evol. Microbiol.">
        <title>The Global Catalogue of Microorganisms (GCM) 10K type strain sequencing project: providing services to taxonomists for standard genome sequencing and annotation.</title>
        <authorList>
            <consortium name="The Broad Institute Genomics Platform"/>
            <consortium name="The Broad Institute Genome Sequencing Center for Infectious Disease"/>
            <person name="Wu L."/>
            <person name="Ma J."/>
        </authorList>
    </citation>
    <scope>NUCLEOTIDE SEQUENCE [LARGE SCALE GENOMIC DNA]</scope>
    <source>
        <strain evidence="2">JCM 17924</strain>
    </source>
</reference>
<evidence type="ECO:0000313" key="1">
    <source>
        <dbReference type="EMBL" id="GAA4382569.1"/>
    </source>
</evidence>
<comment type="caution">
    <text evidence="1">The sequence shown here is derived from an EMBL/GenBank/DDBJ whole genome shotgun (WGS) entry which is preliminary data.</text>
</comment>
<dbReference type="Proteomes" id="UP001500454">
    <property type="component" value="Unassembled WGS sequence"/>
</dbReference>
<dbReference type="Pfam" id="PF17963">
    <property type="entry name" value="Big_9"/>
    <property type="match status" value="1"/>
</dbReference>
<protein>
    <recommendedName>
        <fullName evidence="3">PKD domain-containing protein</fullName>
    </recommendedName>
</protein>
<gene>
    <name evidence="1" type="ORF">GCM10023186_23030</name>
</gene>
<keyword evidence="2" id="KW-1185">Reference proteome</keyword>
<proteinExistence type="predicted"/>
<accession>A0ABP8J0A9</accession>
<dbReference type="PANTHER" id="PTHR35580">
    <property type="entry name" value="CELL SURFACE GLYCOPROTEIN (S-LAYER PROTEIN)-LIKE PROTEIN"/>
    <property type="match status" value="1"/>
</dbReference>
<evidence type="ECO:0000313" key="2">
    <source>
        <dbReference type="Proteomes" id="UP001500454"/>
    </source>
</evidence>
<name>A0ABP8J0A9_9BACT</name>
<evidence type="ECO:0008006" key="3">
    <source>
        <dbReference type="Google" id="ProtNLM"/>
    </source>
</evidence>
<dbReference type="EMBL" id="BAABHA010000006">
    <property type="protein sequence ID" value="GAA4382569.1"/>
    <property type="molecule type" value="Genomic_DNA"/>
</dbReference>